<sequence length="157" mass="17749">MRRRGRQGINVFTGTQDPGKDLFAYLFLIIMVFSMMVLMSVDEGRQGMRGQITPRKAGRSSRSTIAFVSPDRIGHLTMEDGSIWLRFGADWYKPEADAELLERNGRISVVTNGGGGQKRVLYLEEDRTNKVLLVDYLMAFQALSRQGINVAFVERVK</sequence>
<protein>
    <recommendedName>
        <fullName evidence="4">Biopolymer transporter ExbD</fullName>
    </recommendedName>
</protein>
<accession>A0A5K8AJV7</accession>
<keyword evidence="1" id="KW-1133">Transmembrane helix</keyword>
<dbReference type="EMBL" id="AP021879">
    <property type="protein sequence ID" value="BBO92961.1"/>
    <property type="molecule type" value="Genomic_DNA"/>
</dbReference>
<organism evidence="2 3">
    <name type="scientific">Desulfosarcina ovata subsp. ovata</name>
    <dbReference type="NCBI Taxonomy" id="2752305"/>
    <lineage>
        <taxon>Bacteria</taxon>
        <taxon>Pseudomonadati</taxon>
        <taxon>Thermodesulfobacteriota</taxon>
        <taxon>Desulfobacteria</taxon>
        <taxon>Desulfobacterales</taxon>
        <taxon>Desulfosarcinaceae</taxon>
        <taxon>Desulfosarcina</taxon>
    </lineage>
</organism>
<proteinExistence type="predicted"/>
<evidence type="ECO:0008006" key="4">
    <source>
        <dbReference type="Google" id="ProtNLM"/>
    </source>
</evidence>
<keyword evidence="1" id="KW-0472">Membrane</keyword>
<reference evidence="2 3" key="1">
    <citation type="submission" date="2019-11" db="EMBL/GenBank/DDBJ databases">
        <title>Comparative genomics of hydrocarbon-degrading Desulfosarcina strains.</title>
        <authorList>
            <person name="Watanabe M."/>
            <person name="Kojima H."/>
            <person name="Fukui M."/>
        </authorList>
    </citation>
    <scope>NUCLEOTIDE SEQUENCE [LARGE SCALE GENOMIC DNA]</scope>
    <source>
        <strain evidence="3">oXyS1</strain>
    </source>
</reference>
<dbReference type="Proteomes" id="UP000422108">
    <property type="component" value="Chromosome"/>
</dbReference>
<keyword evidence="1" id="KW-0812">Transmembrane</keyword>
<evidence type="ECO:0000313" key="3">
    <source>
        <dbReference type="Proteomes" id="UP000422108"/>
    </source>
</evidence>
<evidence type="ECO:0000256" key="1">
    <source>
        <dbReference type="SAM" id="Phobius"/>
    </source>
</evidence>
<keyword evidence="3" id="KW-1185">Reference proteome</keyword>
<gene>
    <name evidence="2" type="ORF">DSCOOX_61410</name>
</gene>
<dbReference type="AlphaFoldDB" id="A0A5K8AJV7"/>
<evidence type="ECO:0000313" key="2">
    <source>
        <dbReference type="EMBL" id="BBO92961.1"/>
    </source>
</evidence>
<name>A0A5K8AJV7_9BACT</name>
<feature type="transmembrane region" description="Helical" evidence="1">
    <location>
        <begin position="22"/>
        <end position="41"/>
    </location>
</feature>